<proteinExistence type="predicted"/>
<name>C9ZDJ1_STRSW</name>
<dbReference type="Proteomes" id="UP000001444">
    <property type="component" value="Chromosome"/>
</dbReference>
<dbReference type="EMBL" id="FN554889">
    <property type="protein sequence ID" value="CBG70350.1"/>
    <property type="molecule type" value="Genomic_DNA"/>
</dbReference>
<dbReference type="KEGG" id="scb:SCAB_32481"/>
<protein>
    <submittedName>
        <fullName evidence="1">Uncharacterized protein</fullName>
    </submittedName>
</protein>
<dbReference type="AlphaFoldDB" id="C9ZDJ1"/>
<reference evidence="1 2" key="1">
    <citation type="journal article" date="2010" name="Mol. Plant Microbe Interact.">
        <title>Streptomyces scabies 87-22 contains a coronafacic acid-like biosynthetic cluster that contributes to plant-microbe interactions.</title>
        <authorList>
            <person name="Bignell D.R."/>
            <person name="Seipke R.F."/>
            <person name="Huguet-Tapia J.C."/>
            <person name="Chambers A.H."/>
            <person name="Parry R.J."/>
            <person name="Loria R."/>
        </authorList>
    </citation>
    <scope>NUCLEOTIDE SEQUENCE [LARGE SCALE GENOMIC DNA]</scope>
    <source>
        <strain evidence="1 2">87.22</strain>
    </source>
</reference>
<organism evidence="1 2">
    <name type="scientific">Streptomyces scabiei (strain 87.22)</name>
    <dbReference type="NCBI Taxonomy" id="680198"/>
    <lineage>
        <taxon>Bacteria</taxon>
        <taxon>Bacillati</taxon>
        <taxon>Actinomycetota</taxon>
        <taxon>Actinomycetes</taxon>
        <taxon>Kitasatosporales</taxon>
        <taxon>Streptomycetaceae</taxon>
        <taxon>Streptomyces</taxon>
    </lineage>
</organism>
<evidence type="ECO:0000313" key="2">
    <source>
        <dbReference type="Proteomes" id="UP000001444"/>
    </source>
</evidence>
<keyword evidence="2" id="KW-1185">Reference proteome</keyword>
<evidence type="ECO:0000313" key="1">
    <source>
        <dbReference type="EMBL" id="CBG70350.1"/>
    </source>
</evidence>
<sequence>MVAWHHAVMSDAELLAIATGAAATILADAVRLGWDRARATVDRLFRQGTQGERDAALGALSRGVADDDRRIALASLLAAHAERRPEVLAELRSLAASPSAAPALQVQRNEGSGTFIAGDVIGGLTINHDSSR</sequence>
<dbReference type="HOGENOM" id="CLU_1915977_0_0_11"/>
<accession>C9ZDJ1</accession>
<gene>
    <name evidence="1" type="ordered locus">SCAB_32481</name>
</gene>